<dbReference type="EMBL" id="CP017553">
    <property type="protein sequence ID" value="AOW00697.1"/>
    <property type="molecule type" value="Genomic_DNA"/>
</dbReference>
<reference evidence="7 9" key="2">
    <citation type="submission" date="2018-07" db="EMBL/GenBank/DDBJ databases">
        <title>Draft Genome Assemblies for Five Robust Yarrowia lipolytica Strains Exhibiting High Lipid Production and Pentose Sugar Utilization and Sugar Alcohol Secretion from Undetoxified Lignocellulosic Biomass Hydrolysates.</title>
        <authorList>
            <consortium name="DOE Joint Genome Institute"/>
            <person name="Walker C."/>
            <person name="Ryu S."/>
            <person name="Na H."/>
            <person name="Zane M."/>
            <person name="LaButti K."/>
            <person name="Lipzen A."/>
            <person name="Haridas S."/>
            <person name="Barry K."/>
            <person name="Grigoriev I.V."/>
            <person name="Quarterman J."/>
            <person name="Slininger P."/>
            <person name="Dien B."/>
            <person name="Trinh C.T."/>
        </authorList>
    </citation>
    <scope>NUCLEOTIDE SEQUENCE [LARGE SCALE GENOMIC DNA]</scope>
    <source>
        <strain evidence="7 9">YB392</strain>
    </source>
</reference>
<dbReference type="PROSITE" id="PS50005">
    <property type="entry name" value="TPR"/>
    <property type="match status" value="2"/>
</dbReference>
<dbReference type="GO" id="GO:0006355">
    <property type="term" value="P:regulation of DNA-templated transcription"/>
    <property type="evidence" value="ECO:0007669"/>
    <property type="project" value="InterPro"/>
</dbReference>
<dbReference type="PANTHER" id="PTHR14027">
    <property type="entry name" value="RNA POLYMERASE-ASSOCIATED PROTEIN CTR9"/>
    <property type="match status" value="1"/>
</dbReference>
<evidence type="ECO:0000313" key="6">
    <source>
        <dbReference type="EMBL" id="AOW00697.1"/>
    </source>
</evidence>
<evidence type="ECO:0000256" key="1">
    <source>
        <dbReference type="ARBA" id="ARBA00022737"/>
    </source>
</evidence>
<dbReference type="GO" id="GO:0016593">
    <property type="term" value="C:Cdc73/Paf1 complex"/>
    <property type="evidence" value="ECO:0007669"/>
    <property type="project" value="TreeGrafter"/>
</dbReference>
<organism evidence="6 8">
    <name type="scientific">Yarrowia lipolytica</name>
    <name type="common">Candida lipolytica</name>
    <dbReference type="NCBI Taxonomy" id="4952"/>
    <lineage>
        <taxon>Eukaryota</taxon>
        <taxon>Fungi</taxon>
        <taxon>Dikarya</taxon>
        <taxon>Ascomycota</taxon>
        <taxon>Saccharomycotina</taxon>
        <taxon>Dipodascomycetes</taxon>
        <taxon>Dipodascales</taxon>
        <taxon>Dipodascales incertae sedis</taxon>
        <taxon>Yarrowia</taxon>
    </lineage>
</organism>
<protein>
    <submittedName>
        <fullName evidence="6">Uncharacterized protein</fullName>
    </submittedName>
</protein>
<keyword evidence="2 3" id="KW-0802">TPR repeat</keyword>
<name>A0A1D8N4X8_YARLL</name>
<evidence type="ECO:0000313" key="7">
    <source>
        <dbReference type="EMBL" id="RDW22639.1"/>
    </source>
</evidence>
<feature type="compositionally biased region" description="Basic and acidic residues" evidence="5">
    <location>
        <begin position="872"/>
        <end position="898"/>
    </location>
</feature>
<dbReference type="Gene3D" id="1.25.40.10">
    <property type="entry name" value="Tetratricopeptide repeat domain"/>
    <property type="match status" value="4"/>
</dbReference>
<proteinExistence type="predicted"/>
<dbReference type="eggNOG" id="KOG2002">
    <property type="taxonomic scope" value="Eukaryota"/>
</dbReference>
<dbReference type="Proteomes" id="UP000256601">
    <property type="component" value="Unassembled WGS sequence"/>
</dbReference>
<dbReference type="EMBL" id="KZ859185">
    <property type="protein sequence ID" value="RDW22639.1"/>
    <property type="molecule type" value="Genomic_DNA"/>
</dbReference>
<dbReference type="GO" id="GO:0006368">
    <property type="term" value="P:transcription elongation by RNA polymerase II"/>
    <property type="evidence" value="ECO:0007669"/>
    <property type="project" value="TreeGrafter"/>
</dbReference>
<dbReference type="Proteomes" id="UP000182444">
    <property type="component" value="Chromosome 1A"/>
</dbReference>
<reference evidence="6 8" key="1">
    <citation type="journal article" date="2016" name="PLoS ONE">
        <title>Sequence Assembly of Yarrowia lipolytica Strain W29/CLIB89 Shows Transposable Element Diversity.</title>
        <authorList>
            <person name="Magnan C."/>
            <person name="Yu J."/>
            <person name="Chang I."/>
            <person name="Jahn E."/>
            <person name="Kanomata Y."/>
            <person name="Wu J."/>
            <person name="Zeller M."/>
            <person name="Oakes M."/>
            <person name="Baldi P."/>
            <person name="Sandmeyer S."/>
        </authorList>
    </citation>
    <scope>NUCLEOTIDE SEQUENCE [LARGE SCALE GENOMIC DNA]</scope>
    <source>
        <strain evidence="6">CLIB89</strain>
        <strain evidence="8">CLIB89(W29)</strain>
    </source>
</reference>
<dbReference type="Pfam" id="PF13181">
    <property type="entry name" value="TPR_8"/>
    <property type="match status" value="1"/>
</dbReference>
<evidence type="ECO:0000256" key="5">
    <source>
        <dbReference type="SAM" id="MobiDB-lite"/>
    </source>
</evidence>
<gene>
    <name evidence="7" type="ORF">B0I71DRAFT_137254</name>
    <name evidence="6" type="ORF">YALI1_A15720g</name>
</gene>
<dbReference type="SUPFAM" id="SSF48452">
    <property type="entry name" value="TPR-like"/>
    <property type="match status" value="4"/>
</dbReference>
<dbReference type="SMART" id="SM00028">
    <property type="entry name" value="TPR"/>
    <property type="match status" value="7"/>
</dbReference>
<feature type="region of interest" description="Disordered" evidence="5">
    <location>
        <begin position="852"/>
        <end position="981"/>
    </location>
</feature>
<evidence type="ECO:0000313" key="8">
    <source>
        <dbReference type="Proteomes" id="UP000182444"/>
    </source>
</evidence>
<feature type="compositionally biased region" description="Basic residues" evidence="5">
    <location>
        <begin position="923"/>
        <end position="941"/>
    </location>
</feature>
<dbReference type="GO" id="GO:0000993">
    <property type="term" value="F:RNA polymerase II complex binding"/>
    <property type="evidence" value="ECO:0007669"/>
    <property type="project" value="TreeGrafter"/>
</dbReference>
<feature type="compositionally biased region" description="Basic and acidic residues" evidence="5">
    <location>
        <begin position="854"/>
        <end position="864"/>
    </location>
</feature>
<keyword evidence="4" id="KW-0175">Coiled coil</keyword>
<dbReference type="InterPro" id="IPR011990">
    <property type="entry name" value="TPR-like_helical_dom_sf"/>
</dbReference>
<keyword evidence="1" id="KW-0677">Repeat</keyword>
<dbReference type="InterPro" id="IPR019734">
    <property type="entry name" value="TPR_rpt"/>
</dbReference>
<dbReference type="PANTHER" id="PTHR14027:SF2">
    <property type="entry name" value="RNA POLYMERASE-ASSOCIATED PROTEIN CTR9 HOMOLOG"/>
    <property type="match status" value="1"/>
</dbReference>
<evidence type="ECO:0000256" key="2">
    <source>
        <dbReference type="ARBA" id="ARBA00022803"/>
    </source>
</evidence>
<feature type="compositionally biased region" description="Acidic residues" evidence="5">
    <location>
        <begin position="949"/>
        <end position="981"/>
    </location>
</feature>
<feature type="coiled-coil region" evidence="4">
    <location>
        <begin position="761"/>
        <end position="811"/>
    </location>
</feature>
<evidence type="ECO:0000313" key="9">
    <source>
        <dbReference type="Proteomes" id="UP000256601"/>
    </source>
</evidence>
<feature type="repeat" description="TPR" evidence="3">
    <location>
        <begin position="313"/>
        <end position="346"/>
    </location>
</feature>
<feature type="repeat" description="TPR" evidence="3">
    <location>
        <begin position="658"/>
        <end position="691"/>
    </location>
</feature>
<dbReference type="KEGG" id="yli:2906529"/>
<evidence type="ECO:0000256" key="3">
    <source>
        <dbReference type="PROSITE-ProRule" id="PRU00339"/>
    </source>
</evidence>
<feature type="compositionally biased region" description="Acidic residues" evidence="5">
    <location>
        <begin position="899"/>
        <end position="919"/>
    </location>
</feature>
<dbReference type="InterPro" id="IPR031101">
    <property type="entry name" value="Ctr9"/>
</dbReference>
<dbReference type="VEuPathDB" id="FungiDB:YALI0_A15686g"/>
<dbReference type="Pfam" id="PF13432">
    <property type="entry name" value="TPR_16"/>
    <property type="match status" value="3"/>
</dbReference>
<sequence>MSENIIEIPCADADGDFISLDLDKDIQEDPEEICVLLENERCDKAFWLAIGLAYSSKGLTNEAIEVVTRALKSPSMKESGDRLPLYNCLVWLFLKQYRAAPVDQRSAVLEKATEYANKAFSIDKTWRVNVLTEAVFKIQTGGWDGALTNFNTVLQTQNTNLLALMGKARVLYEKKNYREALKLYQSVLSQRPSMKPDPRIGIGLCFWSLGSKEEALAAFERANELAKDKNAFVKVMLATCLFDKALQNVATDDFEKYYALGMLHVKDSFELDPKHAPTLVQLQKFFFTKRNTDAIVKLGDTAINQSENPKVLGQIHFWMGRAHQLAGHVQQALESFRQAEKFDRDNVGYKLGRALVLWRSNVQEATLLLDGILNSNPKCLEAKVMLGLIYAEQESPKALPLLQHWVASKGDGAVDEEIFLLLSKLESNPKAAVEHLKRVSSEDDPATLNNIAIYQYSAHDYDAAQASFEKAKEVADEDQSVTITYNIGRTLEAKGKTEEARKIYESMQYPDADIRLAFLDIVESNDGGRLDALMERMVTNLEVRALQGWYLRRTRKAEETHLIKTLTDFDKHDVYALVSFGNWYLTKARSIKPKNNSDVEKKNKNYFKAAEFFSKALALDPKCAYAAQGVAVIFAETNRADLAINIFKRVRETITDDISVFVNLGHCFFDLKQYDKAIQSYEVALDRFKGGSDVTLLSLLGRAWYARGISAKQLKYLDTALELCRKAVELQADPSTTFNVAFIQFQVAEVLRKTEASKRQLSEIEAAIKGMTEAIASLKELASSDTPPFPKEELEQRASMGNTVVKQLERALAEQKEYDEANSAKLEEARQYVLQREEKAAAEKAAAEQAAAEKAAKLEEERKQQQQQALEWAERMREFNEADEKVEKTSKKSKKALDEFVEDDDNVPMDDVSDSDDGDSVPSKRKSKKEGGAPKKRRLMKKSQLEDKPEGEEEAEANGGDADGDADGDDDMDDLFGDDDE</sequence>
<dbReference type="OrthoDB" id="343875at2759"/>
<evidence type="ECO:0000256" key="4">
    <source>
        <dbReference type="SAM" id="Coils"/>
    </source>
</evidence>
<dbReference type="VEuPathDB" id="FungiDB:YALI1_A15720g"/>
<accession>A0A1D8N4X8</accession>
<dbReference type="AlphaFoldDB" id="A0A1D8N4X8"/>